<dbReference type="SMART" id="SM00062">
    <property type="entry name" value="PBPb"/>
    <property type="match status" value="1"/>
</dbReference>
<dbReference type="RefSeq" id="WP_306709145.1">
    <property type="nucleotide sequence ID" value="NZ_JAUJFI010000112.1"/>
</dbReference>
<feature type="domain" description="GGDEF" evidence="5">
    <location>
        <begin position="318"/>
        <end position="447"/>
    </location>
</feature>
<dbReference type="PANTHER" id="PTHR45138:SF9">
    <property type="entry name" value="DIGUANYLATE CYCLASE DGCM-RELATED"/>
    <property type="match status" value="1"/>
</dbReference>
<protein>
    <recommendedName>
        <fullName evidence="1">diguanylate cyclase</fullName>
        <ecNumber evidence="1">2.7.7.65</ecNumber>
    </recommendedName>
</protein>
<dbReference type="EMBL" id="JAUJFI010000112">
    <property type="protein sequence ID" value="MDQ2104951.1"/>
    <property type="molecule type" value="Genomic_DNA"/>
</dbReference>
<name>A0ABU0WLA2_9PROT</name>
<proteinExistence type="predicted"/>
<dbReference type="Gene3D" id="3.40.190.10">
    <property type="entry name" value="Periplasmic binding protein-like II"/>
    <property type="match status" value="2"/>
</dbReference>
<dbReference type="SUPFAM" id="SSF55073">
    <property type="entry name" value="Nucleotide cyclase"/>
    <property type="match status" value="1"/>
</dbReference>
<dbReference type="NCBIfam" id="TIGR00254">
    <property type="entry name" value="GGDEF"/>
    <property type="match status" value="1"/>
</dbReference>
<dbReference type="InterPro" id="IPR029787">
    <property type="entry name" value="Nucleotide_cyclase"/>
</dbReference>
<dbReference type="PROSITE" id="PS50887">
    <property type="entry name" value="GGDEF"/>
    <property type="match status" value="1"/>
</dbReference>
<feature type="compositionally biased region" description="Gly residues" evidence="3">
    <location>
        <begin position="444"/>
        <end position="458"/>
    </location>
</feature>
<gene>
    <name evidence="6" type="ORF">QSG27_19785</name>
</gene>
<dbReference type="Pfam" id="PF00990">
    <property type="entry name" value="GGDEF"/>
    <property type="match status" value="1"/>
</dbReference>
<organism evidence="6 7">
    <name type="scientific">Azospirillum isscasi</name>
    <dbReference type="NCBI Taxonomy" id="3053926"/>
    <lineage>
        <taxon>Bacteria</taxon>
        <taxon>Pseudomonadati</taxon>
        <taxon>Pseudomonadota</taxon>
        <taxon>Alphaproteobacteria</taxon>
        <taxon>Rhodospirillales</taxon>
        <taxon>Azospirillaceae</taxon>
        <taxon>Azospirillum</taxon>
    </lineage>
</organism>
<dbReference type="InterPro" id="IPR050469">
    <property type="entry name" value="Diguanylate_Cyclase"/>
</dbReference>
<feature type="region of interest" description="Disordered" evidence="3">
    <location>
        <begin position="438"/>
        <end position="458"/>
    </location>
</feature>
<keyword evidence="6" id="KW-0808">Transferase</keyword>
<dbReference type="PANTHER" id="PTHR45138">
    <property type="entry name" value="REGULATORY COMPONENTS OF SENSORY TRANSDUCTION SYSTEM"/>
    <property type="match status" value="1"/>
</dbReference>
<dbReference type="GO" id="GO:0052621">
    <property type="term" value="F:diguanylate cyclase activity"/>
    <property type="evidence" value="ECO:0007669"/>
    <property type="project" value="UniProtKB-EC"/>
</dbReference>
<dbReference type="SUPFAM" id="SSF53850">
    <property type="entry name" value="Periplasmic binding protein-like II"/>
    <property type="match status" value="1"/>
</dbReference>
<comment type="caution">
    <text evidence="6">The sequence shown here is derived from an EMBL/GenBank/DDBJ whole genome shotgun (WGS) entry which is preliminary data.</text>
</comment>
<keyword evidence="6" id="KW-0548">Nucleotidyltransferase</keyword>
<dbReference type="InterPro" id="IPR001638">
    <property type="entry name" value="Solute-binding_3/MltF_N"/>
</dbReference>
<dbReference type="SMART" id="SM00267">
    <property type="entry name" value="GGDEF"/>
    <property type="match status" value="1"/>
</dbReference>
<evidence type="ECO:0000256" key="2">
    <source>
        <dbReference type="ARBA" id="ARBA00034247"/>
    </source>
</evidence>
<dbReference type="Gene3D" id="3.30.70.270">
    <property type="match status" value="1"/>
</dbReference>
<evidence type="ECO:0000256" key="1">
    <source>
        <dbReference type="ARBA" id="ARBA00012528"/>
    </source>
</evidence>
<keyword evidence="4" id="KW-0732">Signal</keyword>
<evidence type="ECO:0000313" key="6">
    <source>
        <dbReference type="EMBL" id="MDQ2104951.1"/>
    </source>
</evidence>
<feature type="signal peptide" evidence="4">
    <location>
        <begin position="1"/>
        <end position="19"/>
    </location>
</feature>
<evidence type="ECO:0000256" key="4">
    <source>
        <dbReference type="SAM" id="SignalP"/>
    </source>
</evidence>
<evidence type="ECO:0000259" key="5">
    <source>
        <dbReference type="PROSITE" id="PS50887"/>
    </source>
</evidence>
<dbReference type="Pfam" id="PF00497">
    <property type="entry name" value="SBP_bac_3"/>
    <property type="match status" value="1"/>
</dbReference>
<dbReference type="InterPro" id="IPR000160">
    <property type="entry name" value="GGDEF_dom"/>
</dbReference>
<accession>A0ABU0WLA2</accession>
<keyword evidence="7" id="KW-1185">Reference proteome</keyword>
<reference evidence="6 7" key="1">
    <citation type="submission" date="2023-06" db="EMBL/GenBank/DDBJ databases">
        <title>Azospirillum isscasensis sp.nov, a bacterium isolated from rhizosphere soil of rice.</title>
        <authorList>
            <person name="Wang H."/>
        </authorList>
    </citation>
    <scope>NUCLEOTIDE SEQUENCE [LARGE SCALE GENOMIC DNA]</scope>
    <source>
        <strain evidence="6 7">C340-1</strain>
    </source>
</reference>
<dbReference type="EC" id="2.7.7.65" evidence="1"/>
<comment type="catalytic activity">
    <reaction evidence="2">
        <text>2 GTP = 3',3'-c-di-GMP + 2 diphosphate</text>
        <dbReference type="Rhea" id="RHEA:24898"/>
        <dbReference type="ChEBI" id="CHEBI:33019"/>
        <dbReference type="ChEBI" id="CHEBI:37565"/>
        <dbReference type="ChEBI" id="CHEBI:58805"/>
        <dbReference type="EC" id="2.7.7.65"/>
    </reaction>
</comment>
<dbReference type="CDD" id="cd13708">
    <property type="entry name" value="PBP2_BvgS_like_1"/>
    <property type="match status" value="1"/>
</dbReference>
<dbReference type="Proteomes" id="UP001227317">
    <property type="component" value="Unassembled WGS sequence"/>
</dbReference>
<sequence>MLSAAVILLVLPAAGLSQTATPGPAARFCVDPDWPPYEVIDRNGAHEGIAADLLALASTRAGLQLTLHPTKDWDSSLAASKEGACDLLSFLNQTPKREEWLIFTEPLFIDPNVIVTREDHPFVADLAAESDKTIVLPSGTSIEERVRRDFPHLRVAITDSEADAFAMVSNRKADLTIRSLTVAVYTIKKEGWFNLKVSGQVPGYENKLRVGVRKERPNLRDRLNQGIATITPQERNQIANRHVSINVQTEIDYELVRNLILGFSVVLLSNLAWAMKLRKANAQLRLMSRTDRLTGLRNRAALDELMATETGRSTRHGRTFAIVLIDLDHFKAVNDRLGHLTGDRVLVAFAGLLKETTRQLDTVGRWGGEEFLILCPETNAGQAHLLAERICDAVRSHAFETGWRHTVSAGVAEWRAGETLDSLLQRADEALYRAKRDGRDRACGDGGDSGDSGDGGDGAACTNRLIAEDLPIN</sequence>
<feature type="chain" id="PRO_5046745481" description="diguanylate cyclase" evidence="4">
    <location>
        <begin position="20"/>
        <end position="473"/>
    </location>
</feature>
<dbReference type="InterPro" id="IPR043128">
    <property type="entry name" value="Rev_trsase/Diguanyl_cyclase"/>
</dbReference>
<evidence type="ECO:0000313" key="7">
    <source>
        <dbReference type="Proteomes" id="UP001227317"/>
    </source>
</evidence>
<evidence type="ECO:0000256" key="3">
    <source>
        <dbReference type="SAM" id="MobiDB-lite"/>
    </source>
</evidence>
<dbReference type="CDD" id="cd01949">
    <property type="entry name" value="GGDEF"/>
    <property type="match status" value="1"/>
</dbReference>